<organism evidence="1 2">
    <name type="scientific">Thelohanellus kitauei</name>
    <name type="common">Myxosporean</name>
    <dbReference type="NCBI Taxonomy" id="669202"/>
    <lineage>
        <taxon>Eukaryota</taxon>
        <taxon>Metazoa</taxon>
        <taxon>Cnidaria</taxon>
        <taxon>Myxozoa</taxon>
        <taxon>Myxosporea</taxon>
        <taxon>Bivalvulida</taxon>
        <taxon>Platysporina</taxon>
        <taxon>Myxobolidae</taxon>
        <taxon>Thelohanellus</taxon>
    </lineage>
</organism>
<dbReference type="Proteomes" id="UP000031668">
    <property type="component" value="Unassembled WGS sequence"/>
</dbReference>
<dbReference type="EMBL" id="JWZT01003310">
    <property type="protein sequence ID" value="KII67076.1"/>
    <property type="molecule type" value="Genomic_DNA"/>
</dbReference>
<dbReference type="OrthoDB" id="10051448at2759"/>
<evidence type="ECO:0000313" key="2">
    <source>
        <dbReference type="Proteomes" id="UP000031668"/>
    </source>
</evidence>
<keyword evidence="2" id="KW-1185">Reference proteome</keyword>
<comment type="caution">
    <text evidence="1">The sequence shown here is derived from an EMBL/GenBank/DDBJ whole genome shotgun (WGS) entry which is preliminary data.</text>
</comment>
<reference evidence="1 2" key="1">
    <citation type="journal article" date="2014" name="Genome Biol. Evol.">
        <title>The genome of the myxosporean Thelohanellus kitauei shows adaptations to nutrient acquisition within its fish host.</title>
        <authorList>
            <person name="Yang Y."/>
            <person name="Xiong J."/>
            <person name="Zhou Z."/>
            <person name="Huo F."/>
            <person name="Miao W."/>
            <person name="Ran C."/>
            <person name="Liu Y."/>
            <person name="Zhang J."/>
            <person name="Feng J."/>
            <person name="Wang M."/>
            <person name="Wang M."/>
            <person name="Wang L."/>
            <person name="Yao B."/>
        </authorList>
    </citation>
    <scope>NUCLEOTIDE SEQUENCE [LARGE SCALE GENOMIC DNA]</scope>
    <source>
        <strain evidence="1">Wuqing</strain>
    </source>
</reference>
<protein>
    <submittedName>
        <fullName evidence="1">Uncharacterized protein</fullName>
    </submittedName>
</protein>
<name>A0A0C2MJ09_THEKT</name>
<evidence type="ECO:0000313" key="1">
    <source>
        <dbReference type="EMBL" id="KII67076.1"/>
    </source>
</evidence>
<proteinExistence type="predicted"/>
<accession>A0A0C2MJ09</accession>
<sequence length="244" mass="28918">MTGKFSQIYTIDGLYNGTVLPCVYALVPGKPIKLTNQDYSDIWFQTLPHYKLHIGFDQFEGLFSFCRMRSEENIRKQQLIALAFVPQTDDIVAFETLINSKFFTVNYYLLIPFVDCFEDNFISRFRTNSTRPIPLFPPKIWNQHDSLELNLARTNNDIERWHNAFARMVQSHHHNIIAFIECLQLEQSKNELRMIQLLSGNNLNHQRRVYRDENERLRRIIATYNPENISDYLRGISHNVNYYS</sequence>
<dbReference type="AlphaFoldDB" id="A0A0C2MJ09"/>
<gene>
    <name evidence="1" type="ORF">RF11_00980</name>
</gene>